<dbReference type="EMBL" id="JAQQAF010000006">
    <property type="protein sequence ID" value="KAJ8476606.1"/>
    <property type="molecule type" value="Genomic_DNA"/>
</dbReference>
<name>A0AAV8QE32_ENSVE</name>
<accession>A0AAV8QE32</accession>
<dbReference type="SMART" id="SM00061">
    <property type="entry name" value="MATH"/>
    <property type="match status" value="1"/>
</dbReference>
<feature type="region of interest" description="Disordered" evidence="2">
    <location>
        <begin position="1"/>
        <end position="48"/>
    </location>
</feature>
<evidence type="ECO:0000256" key="1">
    <source>
        <dbReference type="ARBA" id="ARBA00023054"/>
    </source>
</evidence>
<dbReference type="PANTHER" id="PTHR46236:SF35">
    <property type="entry name" value="MATH DOMAIN-CONTAINING PROTEIN"/>
    <property type="match status" value="1"/>
</dbReference>
<dbReference type="SUPFAM" id="SSF49599">
    <property type="entry name" value="TRAF domain-like"/>
    <property type="match status" value="1"/>
</dbReference>
<keyword evidence="5" id="KW-1185">Reference proteome</keyword>
<dbReference type="InterPro" id="IPR002083">
    <property type="entry name" value="MATH/TRAF_dom"/>
</dbReference>
<protein>
    <recommendedName>
        <fullName evidence="3">MATH domain-containing protein</fullName>
    </recommendedName>
</protein>
<dbReference type="InterPro" id="IPR050804">
    <property type="entry name" value="MCC"/>
</dbReference>
<evidence type="ECO:0000313" key="4">
    <source>
        <dbReference type="EMBL" id="KAJ8476606.1"/>
    </source>
</evidence>
<evidence type="ECO:0000313" key="5">
    <source>
        <dbReference type="Proteomes" id="UP001222027"/>
    </source>
</evidence>
<evidence type="ECO:0000256" key="2">
    <source>
        <dbReference type="SAM" id="MobiDB-lite"/>
    </source>
</evidence>
<gene>
    <name evidence="4" type="ORF">OPV22_020333</name>
</gene>
<dbReference type="Proteomes" id="UP001222027">
    <property type="component" value="Unassembled WGS sequence"/>
</dbReference>
<dbReference type="FunFam" id="2.60.210.10:FF:000005">
    <property type="entry name" value="Ubiquitin carboxyl-terminal hydrolase 13"/>
    <property type="match status" value="1"/>
</dbReference>
<reference evidence="4 5" key="1">
    <citation type="submission" date="2022-12" db="EMBL/GenBank/DDBJ databases">
        <title>Chromosome-scale assembly of the Ensete ventricosum genome.</title>
        <authorList>
            <person name="Dussert Y."/>
            <person name="Stocks J."/>
            <person name="Wendawek A."/>
            <person name="Woldeyes F."/>
            <person name="Nichols R.A."/>
            <person name="Borrell J.S."/>
        </authorList>
    </citation>
    <scope>NUCLEOTIDE SEQUENCE [LARGE SCALE GENOMIC DNA]</scope>
    <source>
        <strain evidence="5">cv. Maze</strain>
        <tissue evidence="4">Seeds</tissue>
    </source>
</reference>
<dbReference type="Pfam" id="PF22486">
    <property type="entry name" value="MATH_2"/>
    <property type="match status" value="1"/>
</dbReference>
<dbReference type="PANTHER" id="PTHR46236">
    <property type="entry name" value="TRAF-LIKE SUPERFAMILY PROTEIN"/>
    <property type="match status" value="1"/>
</dbReference>
<dbReference type="InterPro" id="IPR008974">
    <property type="entry name" value="TRAF-like"/>
</dbReference>
<organism evidence="4 5">
    <name type="scientific">Ensete ventricosum</name>
    <name type="common">Abyssinian banana</name>
    <name type="synonym">Musa ensete</name>
    <dbReference type="NCBI Taxonomy" id="4639"/>
    <lineage>
        <taxon>Eukaryota</taxon>
        <taxon>Viridiplantae</taxon>
        <taxon>Streptophyta</taxon>
        <taxon>Embryophyta</taxon>
        <taxon>Tracheophyta</taxon>
        <taxon>Spermatophyta</taxon>
        <taxon>Magnoliopsida</taxon>
        <taxon>Liliopsida</taxon>
        <taxon>Zingiberales</taxon>
        <taxon>Musaceae</taxon>
        <taxon>Ensete</taxon>
    </lineage>
</organism>
<keyword evidence="1" id="KW-0175">Coiled coil</keyword>
<feature type="domain" description="MATH" evidence="3">
    <location>
        <begin position="83"/>
        <end position="208"/>
    </location>
</feature>
<dbReference type="PROSITE" id="PS50144">
    <property type="entry name" value="MATH"/>
    <property type="match status" value="1"/>
</dbReference>
<sequence length="268" mass="30783">MPQSPPRFRPRPSHPPSRISFLAAPPPRTMTMPSSHNQEGDETLNPLLQIAEGPQQMDLDAQSETDSTDYSTNDDDDVAETSIFKFTWAIKNFSRLKTRKLYSDVFLVGGHQWRLLLFPKGNNVDSLSIYMDAADSDSLVFGWTRFAHFGLTVIDQIKSDRSITKECQNIFCALRSDWGFTHFMPLSEIRNSSKGFLVNDTLVIEADVTVLRFSDWSYERRKETGLAALRSRVAYCYRNWTDRVAYFMKVVNRMIPPLLDGLCQCFER</sequence>
<comment type="caution">
    <text evidence="4">The sequence shown here is derived from an EMBL/GenBank/DDBJ whole genome shotgun (WGS) entry which is preliminary data.</text>
</comment>
<dbReference type="Gene3D" id="2.60.210.10">
    <property type="entry name" value="Apoptosis, Tumor Necrosis Factor Receptor Associated Protein 2, Chain A"/>
    <property type="match status" value="1"/>
</dbReference>
<dbReference type="CDD" id="cd00121">
    <property type="entry name" value="MATH"/>
    <property type="match status" value="1"/>
</dbReference>
<dbReference type="AlphaFoldDB" id="A0AAV8QE32"/>
<proteinExistence type="predicted"/>
<evidence type="ECO:0000259" key="3">
    <source>
        <dbReference type="PROSITE" id="PS50144"/>
    </source>
</evidence>